<evidence type="ECO:0000313" key="4">
    <source>
        <dbReference type="Proteomes" id="UP000250443"/>
    </source>
</evidence>
<dbReference type="EMBL" id="UAUF01000002">
    <property type="protein sequence ID" value="SPZ00134.1"/>
    <property type="molecule type" value="Genomic_DNA"/>
</dbReference>
<accession>A0A2X2C008</accession>
<sequence length="233" mass="26103">MLNEQISSKALLIHHHKQTGRLDLTSHDIMPLDEGRQFTLGAGRAFSAWDKETLLNVLLDEMPEAEFIGPNILVRGRNMLVWYTPKQIIDIPFRGELIRAPIPGLIYVAQANRALRSFAFKGNARPTPDTELFYVPLGNVYSGGTFCNGNVNLPRNISPSNIEVWQRFVLESTNTHQGTICPMKGIRGFEDLIEFYRNLSAKAKTFPASRLVPLTCLGDKIRLSDVIKPEAAV</sequence>
<dbReference type="AlphaFoldDB" id="A0A2X2C008"/>
<dbReference type="EMBL" id="UAUF01000002">
    <property type="protein sequence ID" value="SPZ00341.1"/>
    <property type="molecule type" value="Genomic_DNA"/>
</dbReference>
<dbReference type="RefSeq" id="WP_019367243.1">
    <property type="nucleotide sequence ID" value="NZ_DALZQD010000013.1"/>
</dbReference>
<proteinExistence type="predicted"/>
<reference evidence="1 5" key="2">
    <citation type="submission" date="2020-11" db="EMBL/GenBank/DDBJ databases">
        <title>Enhanced detection system for hospital associated transmission using whole genome sequencing surveillance.</title>
        <authorList>
            <person name="Harrison L.H."/>
            <person name="Van Tyne D."/>
            <person name="Marsh J.W."/>
            <person name="Griffith M.P."/>
            <person name="Snyder D.J."/>
            <person name="Cooper V.S."/>
            <person name="Mustapha M."/>
        </authorList>
    </citation>
    <scope>NUCLEOTIDE SEQUENCE [LARGE SCALE GENOMIC DNA]</scope>
    <source>
        <strain evidence="1 5">PSB00013</strain>
    </source>
</reference>
<evidence type="ECO:0000313" key="1">
    <source>
        <dbReference type="EMBL" id="MBH3441943.1"/>
    </source>
</evidence>
<name>A0A2X2C008_PSELU</name>
<evidence type="ECO:0000313" key="2">
    <source>
        <dbReference type="EMBL" id="SPZ00134.1"/>
    </source>
</evidence>
<organism evidence="3 4">
    <name type="scientific">Pseudomonas luteola</name>
    <dbReference type="NCBI Taxonomy" id="47886"/>
    <lineage>
        <taxon>Bacteria</taxon>
        <taxon>Pseudomonadati</taxon>
        <taxon>Pseudomonadota</taxon>
        <taxon>Gammaproteobacteria</taxon>
        <taxon>Pseudomonadales</taxon>
        <taxon>Pseudomonadaceae</taxon>
        <taxon>Pseudomonas</taxon>
    </lineage>
</organism>
<protein>
    <submittedName>
        <fullName evidence="3">PRTRC system protein B</fullName>
    </submittedName>
</protein>
<gene>
    <name evidence="1" type="ORF">I5Q09_25060</name>
    <name evidence="2" type="ORF">NCTC11842_00279</name>
    <name evidence="3" type="ORF">NCTC11842_00490</name>
</gene>
<dbReference type="Proteomes" id="UP000638986">
    <property type="component" value="Unassembled WGS sequence"/>
</dbReference>
<evidence type="ECO:0000313" key="5">
    <source>
        <dbReference type="Proteomes" id="UP000638986"/>
    </source>
</evidence>
<evidence type="ECO:0000313" key="3">
    <source>
        <dbReference type="EMBL" id="SPZ00341.1"/>
    </source>
</evidence>
<reference evidence="3 4" key="1">
    <citation type="submission" date="2018-06" db="EMBL/GenBank/DDBJ databases">
        <authorList>
            <consortium name="Pathogen Informatics"/>
            <person name="Doyle S."/>
        </authorList>
    </citation>
    <scope>NUCLEOTIDE SEQUENCE [LARGE SCALE GENOMIC DNA]</scope>
    <source>
        <strain evidence="3 4">NCTC11842</strain>
    </source>
</reference>
<dbReference type="Proteomes" id="UP000250443">
    <property type="component" value="Unassembled WGS sequence"/>
</dbReference>
<dbReference type="InterPro" id="IPR032787">
    <property type="entry name" value="Prok-E2_D"/>
</dbReference>
<dbReference type="Pfam" id="PF14460">
    <property type="entry name" value="Prok-E2_D"/>
    <property type="match status" value="1"/>
</dbReference>
<dbReference type="EMBL" id="JADTXM010000037">
    <property type="protein sequence ID" value="MBH3441943.1"/>
    <property type="molecule type" value="Genomic_DNA"/>
</dbReference>